<feature type="active site" evidence="1">
    <location>
        <position position="50"/>
    </location>
</feature>
<comment type="caution">
    <text evidence="3">The sequence shown here is derived from an EMBL/GenBank/DDBJ whole genome shotgun (WGS) entry which is preliminary data.</text>
</comment>
<dbReference type="SUPFAM" id="SSF52540">
    <property type="entry name" value="P-loop containing nucleoside triphosphate hydrolases"/>
    <property type="match status" value="1"/>
</dbReference>
<evidence type="ECO:0000256" key="2">
    <source>
        <dbReference type="PIRSR" id="PIRSR007531-2"/>
    </source>
</evidence>
<dbReference type="Proteomes" id="UP000294508">
    <property type="component" value="Unassembled WGS sequence"/>
</dbReference>
<proteinExistence type="predicted"/>
<evidence type="ECO:0000313" key="4">
    <source>
        <dbReference type="Proteomes" id="UP000294508"/>
    </source>
</evidence>
<dbReference type="EMBL" id="SLWN01000002">
    <property type="protein sequence ID" value="TCO34555.1"/>
    <property type="molecule type" value="Genomic_DNA"/>
</dbReference>
<dbReference type="Gene3D" id="3.40.50.300">
    <property type="entry name" value="P-loop containing nucleotide triphosphate hydrolases"/>
    <property type="match status" value="1"/>
</dbReference>
<gene>
    <name evidence="3" type="ORF">EV652_102621</name>
</gene>
<sequence length="191" mass="21265">MTISVSHEVVAGARAGRVILLNGTSSSGKSSIAAELLTVLDGAWFHLGIDGFHRVRSRRDWSEEEFLPIFQRTVLGFHRAVAGMVAAGNDVVMDYVLGERWRLADCLSVLSEHQVLFVGVRCSLPELQRRERDRGNRTIGRAEAQFPLVHQHGVYDVEVDTEQHTPAECAAQIRDRLHEGPPTAFTQLRAQ</sequence>
<dbReference type="RefSeq" id="WP_132208312.1">
    <property type="nucleotide sequence ID" value="NZ_SLWN01000002.1"/>
</dbReference>
<feature type="binding site" evidence="2">
    <location>
        <begin position="23"/>
        <end position="30"/>
    </location>
    <ligand>
        <name>ATP</name>
        <dbReference type="ChEBI" id="CHEBI:30616"/>
    </ligand>
</feature>
<dbReference type="Pfam" id="PF07931">
    <property type="entry name" value="CPT"/>
    <property type="match status" value="1"/>
</dbReference>
<dbReference type="GO" id="GO:0005524">
    <property type="term" value="F:ATP binding"/>
    <property type="evidence" value="ECO:0007669"/>
    <property type="project" value="InterPro"/>
</dbReference>
<dbReference type="OrthoDB" id="67453at2"/>
<keyword evidence="3" id="KW-0808">Transferase</keyword>
<dbReference type="InterPro" id="IPR027417">
    <property type="entry name" value="P-loop_NTPase"/>
</dbReference>
<evidence type="ECO:0000256" key="1">
    <source>
        <dbReference type="PIRSR" id="PIRSR007531-1"/>
    </source>
</evidence>
<evidence type="ECO:0000313" key="3">
    <source>
        <dbReference type="EMBL" id="TCO34555.1"/>
    </source>
</evidence>
<reference evidence="3 4" key="1">
    <citation type="journal article" date="2015" name="Stand. Genomic Sci.">
        <title>Genomic Encyclopedia of Bacterial and Archaeal Type Strains, Phase III: the genomes of soil and plant-associated and newly described type strains.</title>
        <authorList>
            <person name="Whitman W.B."/>
            <person name="Woyke T."/>
            <person name="Klenk H.P."/>
            <person name="Zhou Y."/>
            <person name="Lilburn T.G."/>
            <person name="Beck B.J."/>
            <person name="De Vos P."/>
            <person name="Vandamme P."/>
            <person name="Eisen J.A."/>
            <person name="Garrity G."/>
            <person name="Hugenholtz P."/>
            <person name="Kyrpides N.C."/>
        </authorList>
    </citation>
    <scope>NUCLEOTIDE SEQUENCE [LARGE SCALE GENOMIC DNA]</scope>
    <source>
        <strain evidence="3 4">VKM Ac-2572</strain>
    </source>
</reference>
<dbReference type="InterPro" id="IPR012853">
    <property type="entry name" value="CPT"/>
</dbReference>
<dbReference type="GO" id="GO:0016740">
    <property type="term" value="F:transferase activity"/>
    <property type="evidence" value="ECO:0007669"/>
    <property type="project" value="UniProtKB-KW"/>
</dbReference>
<dbReference type="PIRSF" id="PIRSF007531">
    <property type="entry name" value="CPT"/>
    <property type="match status" value="1"/>
</dbReference>
<organism evidence="3 4">
    <name type="scientific">Kribbella steppae</name>
    <dbReference type="NCBI Taxonomy" id="2512223"/>
    <lineage>
        <taxon>Bacteria</taxon>
        <taxon>Bacillati</taxon>
        <taxon>Actinomycetota</taxon>
        <taxon>Actinomycetes</taxon>
        <taxon>Propionibacteriales</taxon>
        <taxon>Kribbellaceae</taxon>
        <taxon>Kribbella</taxon>
    </lineage>
</organism>
<accession>A0A4R2HWW5</accession>
<keyword evidence="4" id="KW-1185">Reference proteome</keyword>
<protein>
    <submittedName>
        <fullName evidence="3">Chloramphenicol 3-O phosphotransferase</fullName>
    </submittedName>
</protein>
<name>A0A4R2HWW5_9ACTN</name>
<dbReference type="AlphaFoldDB" id="A0A4R2HWW5"/>